<dbReference type="RefSeq" id="WP_109687837.1">
    <property type="nucleotide sequence ID" value="NZ_QGDN01000001.1"/>
</dbReference>
<name>A0A2Y9A1M2_9MICO</name>
<keyword evidence="1" id="KW-0472">Membrane</keyword>
<dbReference type="AlphaFoldDB" id="A0A2Y9A1M2"/>
<accession>A0A2Y9A1M2</accession>
<dbReference type="EMBL" id="UESZ01000001">
    <property type="protein sequence ID" value="SSA36107.1"/>
    <property type="molecule type" value="Genomic_DNA"/>
</dbReference>
<feature type="transmembrane region" description="Helical" evidence="1">
    <location>
        <begin position="67"/>
        <end position="90"/>
    </location>
</feature>
<feature type="transmembrane region" description="Helical" evidence="1">
    <location>
        <begin position="102"/>
        <end position="124"/>
    </location>
</feature>
<dbReference type="OrthoDB" id="9810847at2"/>
<sequence length="132" mass="14133">MKVAAITVGVNAVALWIAAWIVPGITLGSPTADTTHNVLAVVVIAAIFGVLNAFVKPLLKVVSVPLIVITLGLFLLVVNACMLGLLSWISDKVNLPFHVAHFWWDAVWGGLIVALVGMLLSALLPDDMEWKR</sequence>
<proteinExistence type="predicted"/>
<dbReference type="Proteomes" id="UP000250028">
    <property type="component" value="Unassembled WGS sequence"/>
</dbReference>
<protein>
    <submittedName>
        <fullName evidence="2">Putative membrane protein</fullName>
    </submittedName>
</protein>
<dbReference type="Pfam" id="PF04020">
    <property type="entry name" value="Phage_holin_4_2"/>
    <property type="match status" value="1"/>
</dbReference>
<gene>
    <name evidence="2" type="ORF">SAMN04489750_3487</name>
</gene>
<organism evidence="2 3">
    <name type="scientific">Branchiibius hedensis</name>
    <dbReference type="NCBI Taxonomy" id="672460"/>
    <lineage>
        <taxon>Bacteria</taxon>
        <taxon>Bacillati</taxon>
        <taxon>Actinomycetota</taxon>
        <taxon>Actinomycetes</taxon>
        <taxon>Micrococcales</taxon>
        <taxon>Dermacoccaceae</taxon>
        <taxon>Branchiibius</taxon>
    </lineage>
</organism>
<keyword evidence="3" id="KW-1185">Reference proteome</keyword>
<evidence type="ECO:0000313" key="3">
    <source>
        <dbReference type="Proteomes" id="UP000250028"/>
    </source>
</evidence>
<dbReference type="InterPro" id="IPR007165">
    <property type="entry name" value="Phage_holin_4_2"/>
</dbReference>
<reference evidence="3" key="1">
    <citation type="submission" date="2016-10" db="EMBL/GenBank/DDBJ databases">
        <authorList>
            <person name="Varghese N."/>
            <person name="Submissions S."/>
        </authorList>
    </citation>
    <scope>NUCLEOTIDE SEQUENCE [LARGE SCALE GENOMIC DNA]</scope>
    <source>
        <strain evidence="3">DSM 22951</strain>
    </source>
</reference>
<dbReference type="PANTHER" id="PTHR37309:SF1">
    <property type="entry name" value="SLR0284 PROTEIN"/>
    <property type="match status" value="1"/>
</dbReference>
<dbReference type="PANTHER" id="PTHR37309">
    <property type="entry name" value="SLR0284 PROTEIN"/>
    <property type="match status" value="1"/>
</dbReference>
<feature type="transmembrane region" description="Helical" evidence="1">
    <location>
        <begin position="38"/>
        <end position="55"/>
    </location>
</feature>
<keyword evidence="1" id="KW-0812">Transmembrane</keyword>
<evidence type="ECO:0000256" key="1">
    <source>
        <dbReference type="SAM" id="Phobius"/>
    </source>
</evidence>
<evidence type="ECO:0000313" key="2">
    <source>
        <dbReference type="EMBL" id="SSA36107.1"/>
    </source>
</evidence>
<keyword evidence="1" id="KW-1133">Transmembrane helix</keyword>